<comment type="catalytic activity">
    <reaction evidence="1">
        <text>Thiol-dependent hydrolysis of ester, thioester, amide, peptide and isopeptide bonds formed by the C-terminal Gly of ubiquitin (a 76-residue protein attached to proteins as an intracellular targeting signal).</text>
        <dbReference type="EC" id="3.4.19.12"/>
    </reaction>
</comment>
<evidence type="ECO:0000256" key="4">
    <source>
        <dbReference type="ARBA" id="ARBA00022786"/>
    </source>
</evidence>
<dbReference type="Proteomes" id="UP000822688">
    <property type="component" value="Chromosome 1"/>
</dbReference>
<keyword evidence="4" id="KW-0833">Ubl conjugation pathway</keyword>
<dbReference type="EMBL" id="CM026421">
    <property type="protein sequence ID" value="KAG0590468.1"/>
    <property type="molecule type" value="Genomic_DNA"/>
</dbReference>
<gene>
    <name evidence="8" type="ORF">KC19_1G101800</name>
</gene>
<evidence type="ECO:0000259" key="7">
    <source>
        <dbReference type="PROSITE" id="PS50957"/>
    </source>
</evidence>
<dbReference type="Gene3D" id="3.90.70.40">
    <property type="match status" value="1"/>
</dbReference>
<feature type="active site" evidence="6">
    <location>
        <position position="136"/>
    </location>
</feature>
<keyword evidence="3" id="KW-0645">Protease</keyword>
<evidence type="ECO:0000256" key="2">
    <source>
        <dbReference type="ARBA" id="ARBA00012759"/>
    </source>
</evidence>
<dbReference type="GO" id="GO:0016579">
    <property type="term" value="P:protein deubiquitination"/>
    <property type="evidence" value="ECO:0007669"/>
    <property type="project" value="InterPro"/>
</dbReference>
<evidence type="ECO:0000256" key="1">
    <source>
        <dbReference type="ARBA" id="ARBA00000707"/>
    </source>
</evidence>
<dbReference type="InterPro" id="IPR040053">
    <property type="entry name" value="JOSD1/2"/>
</dbReference>
<dbReference type="GO" id="GO:0006508">
    <property type="term" value="P:proteolysis"/>
    <property type="evidence" value="ECO:0007669"/>
    <property type="project" value="UniProtKB-KW"/>
</dbReference>
<sequence>MAVDVEESSENLYHERQHFQFCLLHCLNNLLQGENCFTRDELDSIADGLPTAITGSSVPNPLSLIFKPHRNTVTGNYDANVLISALNARGREAVWFDRRKGVEDLLSEVAGYGDRLLGMIVNFSTKKWLGMWQGRHWVAIRKLQGMWYNLDSDNAAPICFVNGENGLGDYLSWVISSEGVVIFVLNSSDIPSDVNS</sequence>
<feature type="active site" evidence="6">
    <location>
        <position position="151"/>
    </location>
</feature>
<organism evidence="8 9">
    <name type="scientific">Ceratodon purpureus</name>
    <name type="common">Fire moss</name>
    <name type="synonym">Dicranum purpureum</name>
    <dbReference type="NCBI Taxonomy" id="3225"/>
    <lineage>
        <taxon>Eukaryota</taxon>
        <taxon>Viridiplantae</taxon>
        <taxon>Streptophyta</taxon>
        <taxon>Embryophyta</taxon>
        <taxon>Bryophyta</taxon>
        <taxon>Bryophytina</taxon>
        <taxon>Bryopsida</taxon>
        <taxon>Dicranidae</taxon>
        <taxon>Pseudoditrichales</taxon>
        <taxon>Ditrichaceae</taxon>
        <taxon>Ceratodon</taxon>
    </lineage>
</organism>
<keyword evidence="9" id="KW-1185">Reference proteome</keyword>
<dbReference type="PANTHER" id="PTHR13291:SF0">
    <property type="entry name" value="JOSEPHIN-LIKE PROTEIN"/>
    <property type="match status" value="1"/>
</dbReference>
<dbReference type="AlphaFoldDB" id="A0A8T0J6D4"/>
<dbReference type="EC" id="3.4.19.12" evidence="2"/>
<accession>A0A8T0J6D4</accession>
<dbReference type="PROSITE" id="PS50957">
    <property type="entry name" value="JOSEPHIN"/>
    <property type="match status" value="1"/>
</dbReference>
<dbReference type="PANTHER" id="PTHR13291">
    <property type="entry name" value="JOSEPHIN 1, 2"/>
    <property type="match status" value="1"/>
</dbReference>
<evidence type="ECO:0000313" key="8">
    <source>
        <dbReference type="EMBL" id="KAG0590468.1"/>
    </source>
</evidence>
<evidence type="ECO:0000256" key="6">
    <source>
        <dbReference type="PROSITE-ProRule" id="PRU00331"/>
    </source>
</evidence>
<comment type="caution">
    <text evidence="8">The sequence shown here is derived from an EMBL/GenBank/DDBJ whole genome shotgun (WGS) entry which is preliminary data.</text>
</comment>
<proteinExistence type="predicted"/>
<dbReference type="GO" id="GO:0004843">
    <property type="term" value="F:cysteine-type deubiquitinase activity"/>
    <property type="evidence" value="ECO:0007669"/>
    <property type="project" value="UniProtKB-EC"/>
</dbReference>
<dbReference type="InterPro" id="IPR006155">
    <property type="entry name" value="Josephin"/>
</dbReference>
<dbReference type="SMART" id="SM01246">
    <property type="entry name" value="Josephin"/>
    <property type="match status" value="1"/>
</dbReference>
<protein>
    <recommendedName>
        <fullName evidence="2">ubiquitinyl hydrolase 1</fullName>
        <ecNumber evidence="2">3.4.19.12</ecNumber>
    </recommendedName>
</protein>
<reference evidence="8" key="1">
    <citation type="submission" date="2020-06" db="EMBL/GenBank/DDBJ databases">
        <title>WGS assembly of Ceratodon purpureus strain R40.</title>
        <authorList>
            <person name="Carey S.B."/>
            <person name="Jenkins J."/>
            <person name="Shu S."/>
            <person name="Lovell J.T."/>
            <person name="Sreedasyam A."/>
            <person name="Maumus F."/>
            <person name="Tiley G.P."/>
            <person name="Fernandez-Pozo N."/>
            <person name="Barry K."/>
            <person name="Chen C."/>
            <person name="Wang M."/>
            <person name="Lipzen A."/>
            <person name="Daum C."/>
            <person name="Saski C.A."/>
            <person name="Payton A.C."/>
            <person name="Mcbreen J.C."/>
            <person name="Conrad R.E."/>
            <person name="Kollar L.M."/>
            <person name="Olsson S."/>
            <person name="Huttunen S."/>
            <person name="Landis J.B."/>
            <person name="Wickett N.J."/>
            <person name="Johnson M.G."/>
            <person name="Rensing S.A."/>
            <person name="Grimwood J."/>
            <person name="Schmutz J."/>
            <person name="Mcdaniel S.F."/>
        </authorList>
    </citation>
    <scope>NUCLEOTIDE SEQUENCE</scope>
    <source>
        <strain evidence="8">R40</strain>
    </source>
</reference>
<feature type="active site" evidence="6">
    <location>
        <position position="22"/>
    </location>
</feature>
<name>A0A8T0J6D4_CERPU</name>
<evidence type="ECO:0000256" key="5">
    <source>
        <dbReference type="ARBA" id="ARBA00022801"/>
    </source>
</evidence>
<evidence type="ECO:0000256" key="3">
    <source>
        <dbReference type="ARBA" id="ARBA00022670"/>
    </source>
</evidence>
<dbReference type="Pfam" id="PF02099">
    <property type="entry name" value="Josephin"/>
    <property type="match status" value="1"/>
</dbReference>
<feature type="domain" description="Josephin" evidence="7">
    <location>
        <begin position="9"/>
        <end position="196"/>
    </location>
</feature>
<evidence type="ECO:0000313" key="9">
    <source>
        <dbReference type="Proteomes" id="UP000822688"/>
    </source>
</evidence>
<keyword evidence="5 6" id="KW-0378">Hydrolase</keyword>